<organism evidence="2 3">
    <name type="scientific">Galendromus occidentalis</name>
    <name type="common">western predatory mite</name>
    <dbReference type="NCBI Taxonomy" id="34638"/>
    <lineage>
        <taxon>Eukaryota</taxon>
        <taxon>Metazoa</taxon>
        <taxon>Ecdysozoa</taxon>
        <taxon>Arthropoda</taxon>
        <taxon>Chelicerata</taxon>
        <taxon>Arachnida</taxon>
        <taxon>Acari</taxon>
        <taxon>Parasitiformes</taxon>
        <taxon>Mesostigmata</taxon>
        <taxon>Gamasina</taxon>
        <taxon>Phytoseioidea</taxon>
        <taxon>Phytoseiidae</taxon>
        <taxon>Typhlodrominae</taxon>
        <taxon>Galendromus</taxon>
    </lineage>
</organism>
<dbReference type="InterPro" id="IPR023139">
    <property type="entry name" value="PBDC1-like_dom_sf"/>
</dbReference>
<dbReference type="Pfam" id="PF04669">
    <property type="entry name" value="PBDC1"/>
    <property type="match status" value="1"/>
</dbReference>
<sequence>MANIGDGLDPTGLLSAARLLERPAEEFVNHQEVETLWAIKASEHMEVYFNLLKALDPKVLRLTPVDQLIFDDFSRTFGDKNINLEKLDEAELKSEASKAIWREFCNRFEGSVEDFNFATILRLDTSGDYSPENTTLVPRVQFYAIEIARNRSGLNDSIREKFGAKSKPVKA</sequence>
<protein>
    <submittedName>
        <fullName evidence="3">Protein PBDC1</fullName>
    </submittedName>
</protein>
<dbReference type="InterPro" id="IPR008476">
    <property type="entry name" value="PBDC1_metazoa/fungi"/>
</dbReference>
<accession>A0AAJ6QPQ1</accession>
<dbReference type="GO" id="GO:0005737">
    <property type="term" value="C:cytoplasm"/>
    <property type="evidence" value="ECO:0007669"/>
    <property type="project" value="TreeGrafter"/>
</dbReference>
<proteinExistence type="predicted"/>
<dbReference type="RefSeq" id="XP_003739724.1">
    <property type="nucleotide sequence ID" value="XM_003739676.1"/>
</dbReference>
<dbReference type="KEGG" id="goe:100903064"/>
<dbReference type="Proteomes" id="UP000694867">
    <property type="component" value="Unplaced"/>
</dbReference>
<reference evidence="3" key="1">
    <citation type="submission" date="2025-08" db="UniProtKB">
        <authorList>
            <consortium name="RefSeq"/>
        </authorList>
    </citation>
    <scope>IDENTIFICATION</scope>
</reference>
<evidence type="ECO:0000313" key="3">
    <source>
        <dbReference type="RefSeq" id="XP_003739724.1"/>
    </source>
</evidence>
<dbReference type="PANTHER" id="PTHR13410">
    <property type="entry name" value="PROTEIN PBDC1"/>
    <property type="match status" value="1"/>
</dbReference>
<keyword evidence="2" id="KW-1185">Reference proteome</keyword>
<dbReference type="Gene3D" id="1.10.3560.10">
    <property type="entry name" value="yst0336 like domain"/>
    <property type="match status" value="1"/>
</dbReference>
<gene>
    <name evidence="3" type="primary">LOC100903064</name>
</gene>
<dbReference type="AlphaFoldDB" id="A0AAJ6QPQ1"/>
<evidence type="ECO:0000259" key="1">
    <source>
        <dbReference type="Pfam" id="PF04669"/>
    </source>
</evidence>
<dbReference type="PANTHER" id="PTHR13410:SF9">
    <property type="entry name" value="PROTEIN PBDC1"/>
    <property type="match status" value="1"/>
</dbReference>
<feature type="domain" description="Polysaccharide biosynthesis" evidence="1">
    <location>
        <begin position="33"/>
        <end position="159"/>
    </location>
</feature>
<name>A0AAJ6QPQ1_9ACAR</name>
<evidence type="ECO:0000313" key="2">
    <source>
        <dbReference type="Proteomes" id="UP000694867"/>
    </source>
</evidence>
<dbReference type="GeneID" id="100903064"/>
<dbReference type="InterPro" id="IPR021148">
    <property type="entry name" value="Polysacc_synth_dom"/>
</dbReference>